<feature type="signal peptide" evidence="4">
    <location>
        <begin position="1"/>
        <end position="25"/>
    </location>
</feature>
<dbReference type="Gene3D" id="2.60.40.420">
    <property type="entry name" value="Cupredoxins - blue copper proteins"/>
    <property type="match status" value="3"/>
</dbReference>
<dbReference type="PANTHER" id="PTHR11709:SF2">
    <property type="entry name" value="MULTICOPPER OXIDASE LPR1"/>
    <property type="match status" value="1"/>
</dbReference>
<comment type="caution">
    <text evidence="7">The sequence shown here is derived from an EMBL/GenBank/DDBJ whole genome shotgun (WGS) entry which is preliminary data.</text>
</comment>
<sequence length="493" mass="54180">MKRRQFLSYLSGAAAISALPFNAMAEEPAHTMHMNAVPAKEVGPLAPVSALPTGKQLIPVHPLKNESTIAGVFKGTLTAAPIDVSLIDAGKTTFWSYNGQVPGPLIEVMAGDTVEILFKNHLTQATTVHWHGLPVPPDQDGNPDDLVLPGENRLYKFTLPKDSAGTYWYHPHPHGTTPEQVYRGLAGVFIVKDPTDPIRSIPERHLVVSDLKLLADGKIAPNDANDEMNGREGQFVLINGLHQPLIQMQAKTERWRIWNATSARYLNLSWGNASVTQVGTDGGLLEHPIVGLTGLLVSPAERVELLVSAENNVELAAEIYQRGKMGTVAPEKRLTLAQIEGVAEGAAVIIPQKLRSIPVPAPVKAKKKVVFSELMSMENGQHSMQFLINGKQFDMNNIDLISRLGEVEEWEIVNQADMDHPFHLHGVQFIVMSKTYKGQTQASPFVARRDIVNLRSGESAVIRVVQAFRGRRMFHCHILEHENLGMMGTLLVV</sequence>
<accession>A0ABS8D4I2</accession>
<dbReference type="CDD" id="cd13881">
    <property type="entry name" value="CuRO_2_McoC_like"/>
    <property type="match status" value="1"/>
</dbReference>
<keyword evidence="3" id="KW-0560">Oxidoreductase</keyword>
<dbReference type="EMBL" id="JAJBZT010000003">
    <property type="protein sequence ID" value="MCB6183105.1"/>
    <property type="molecule type" value="Genomic_DNA"/>
</dbReference>
<feature type="chain" id="PRO_5045325305" evidence="4">
    <location>
        <begin position="26"/>
        <end position="493"/>
    </location>
</feature>
<dbReference type="SUPFAM" id="SSF49503">
    <property type="entry name" value="Cupredoxins"/>
    <property type="match status" value="3"/>
</dbReference>
<dbReference type="Pfam" id="PF07732">
    <property type="entry name" value="Cu-oxidase_3"/>
    <property type="match status" value="1"/>
</dbReference>
<organism evidence="7 8">
    <name type="scientific">Leeia speluncae</name>
    <dbReference type="NCBI Taxonomy" id="2884804"/>
    <lineage>
        <taxon>Bacteria</taxon>
        <taxon>Pseudomonadati</taxon>
        <taxon>Pseudomonadota</taxon>
        <taxon>Betaproteobacteria</taxon>
        <taxon>Neisseriales</taxon>
        <taxon>Leeiaceae</taxon>
        <taxon>Leeia</taxon>
    </lineage>
</organism>
<dbReference type="InterPro" id="IPR002355">
    <property type="entry name" value="Cu_oxidase_Cu_BS"/>
</dbReference>
<reference evidence="7" key="1">
    <citation type="submission" date="2021-10" db="EMBL/GenBank/DDBJ databases">
        <title>The complete genome sequence of Leeia sp. TBRC 13508.</title>
        <authorList>
            <person name="Charoenyingcharoen P."/>
            <person name="Yukphan P."/>
        </authorList>
    </citation>
    <scope>NUCLEOTIDE SEQUENCE</scope>
    <source>
        <strain evidence="7">TBRC 13508</strain>
    </source>
</reference>
<evidence type="ECO:0000256" key="1">
    <source>
        <dbReference type="ARBA" id="ARBA00004459"/>
    </source>
</evidence>
<evidence type="ECO:0000259" key="5">
    <source>
        <dbReference type="Pfam" id="PF07731"/>
    </source>
</evidence>
<dbReference type="Proteomes" id="UP001165395">
    <property type="component" value="Unassembled WGS sequence"/>
</dbReference>
<evidence type="ECO:0000259" key="6">
    <source>
        <dbReference type="Pfam" id="PF07732"/>
    </source>
</evidence>
<comment type="subcellular location">
    <subcellularLocation>
        <location evidence="1">Cell outer membrane</location>
        <topology evidence="1">Lipid-anchor</topology>
    </subcellularLocation>
</comment>
<keyword evidence="8" id="KW-1185">Reference proteome</keyword>
<evidence type="ECO:0000313" key="8">
    <source>
        <dbReference type="Proteomes" id="UP001165395"/>
    </source>
</evidence>
<dbReference type="CDD" id="cd13855">
    <property type="entry name" value="CuRO_1_McoC_like"/>
    <property type="match status" value="1"/>
</dbReference>
<feature type="domain" description="Plastocyanin-like" evidence="6">
    <location>
        <begin position="88"/>
        <end position="195"/>
    </location>
</feature>
<dbReference type="InterPro" id="IPR008972">
    <property type="entry name" value="Cupredoxin"/>
</dbReference>
<protein>
    <submittedName>
        <fullName evidence="7">Multicopper oxidase family protein</fullName>
    </submittedName>
</protein>
<dbReference type="InterPro" id="IPR045087">
    <property type="entry name" value="Cu-oxidase_fam"/>
</dbReference>
<name>A0ABS8D4I2_9NEIS</name>
<dbReference type="RefSeq" id="WP_227179552.1">
    <property type="nucleotide sequence ID" value="NZ_JAJBZT010000003.1"/>
</dbReference>
<evidence type="ECO:0000256" key="4">
    <source>
        <dbReference type="SAM" id="SignalP"/>
    </source>
</evidence>
<dbReference type="InterPro" id="IPR011707">
    <property type="entry name" value="Cu-oxidase-like_N"/>
</dbReference>
<proteinExistence type="predicted"/>
<dbReference type="PANTHER" id="PTHR11709">
    <property type="entry name" value="MULTI-COPPER OXIDASE"/>
    <property type="match status" value="1"/>
</dbReference>
<gene>
    <name evidence="7" type="ORF">LIN78_06050</name>
</gene>
<evidence type="ECO:0000256" key="2">
    <source>
        <dbReference type="ARBA" id="ARBA00022723"/>
    </source>
</evidence>
<keyword evidence="4" id="KW-0732">Signal</keyword>
<evidence type="ECO:0000256" key="3">
    <source>
        <dbReference type="ARBA" id="ARBA00023002"/>
    </source>
</evidence>
<dbReference type="PROSITE" id="PS00080">
    <property type="entry name" value="MULTICOPPER_OXIDASE2"/>
    <property type="match status" value="1"/>
</dbReference>
<dbReference type="Pfam" id="PF07731">
    <property type="entry name" value="Cu-oxidase_2"/>
    <property type="match status" value="1"/>
</dbReference>
<dbReference type="InterPro" id="IPR011706">
    <property type="entry name" value="Cu-oxidase_C"/>
</dbReference>
<keyword evidence="2" id="KW-0479">Metal-binding</keyword>
<feature type="domain" description="Plastocyanin-like" evidence="5">
    <location>
        <begin position="374"/>
        <end position="492"/>
    </location>
</feature>
<evidence type="ECO:0000313" key="7">
    <source>
        <dbReference type="EMBL" id="MCB6183105.1"/>
    </source>
</evidence>